<feature type="region of interest" description="Disordered" evidence="1">
    <location>
        <begin position="43"/>
        <end position="191"/>
    </location>
</feature>
<accession>A0A8S4BQR4</accession>
<gene>
    <name evidence="2" type="ORF">MMEN_LOCUS21662</name>
</gene>
<dbReference type="EMBL" id="CAJRST010041110">
    <property type="protein sequence ID" value="CAG6021457.1"/>
    <property type="molecule type" value="Genomic_DNA"/>
</dbReference>
<protein>
    <submittedName>
        <fullName evidence="2">(Atlantic silverside) hypothetical protein</fullName>
    </submittedName>
</protein>
<keyword evidence="3" id="KW-1185">Reference proteome</keyword>
<name>A0A8S4BQR4_9TELE</name>
<sequence length="191" mass="21053">MTKFAIREQFTAADRQRASENAPLIRAKVLPASTQVLQAAEGINDSRSGHQQPPSPGYRSGQPRTADTSSLCDLTRSRHPSPRRNNRGRHGTAISKPRFYCIRRRRGDKRRQRLVEAATVQKIPPSGSRRSVIRKNSRGRGPADEEETSDVTCTCPPPHSPPGPLLCSRGLSGHQVPHHTSAPTPSRMLCN</sequence>
<feature type="compositionally biased region" description="Basic residues" evidence="1">
    <location>
        <begin position="101"/>
        <end position="112"/>
    </location>
</feature>
<proteinExistence type="predicted"/>
<reference evidence="2" key="1">
    <citation type="submission" date="2021-05" db="EMBL/GenBank/DDBJ databases">
        <authorList>
            <person name="Tigano A."/>
        </authorList>
    </citation>
    <scope>NUCLEOTIDE SEQUENCE</scope>
</reference>
<feature type="compositionally biased region" description="Pro residues" evidence="1">
    <location>
        <begin position="155"/>
        <end position="164"/>
    </location>
</feature>
<feature type="compositionally biased region" description="Basic residues" evidence="1">
    <location>
        <begin position="77"/>
        <end position="90"/>
    </location>
</feature>
<evidence type="ECO:0000313" key="3">
    <source>
        <dbReference type="Proteomes" id="UP000677803"/>
    </source>
</evidence>
<dbReference type="AlphaFoldDB" id="A0A8S4BQR4"/>
<comment type="caution">
    <text evidence="2">The sequence shown here is derived from an EMBL/GenBank/DDBJ whole genome shotgun (WGS) entry which is preliminary data.</text>
</comment>
<dbReference type="Proteomes" id="UP000677803">
    <property type="component" value="Unassembled WGS sequence"/>
</dbReference>
<evidence type="ECO:0000313" key="2">
    <source>
        <dbReference type="EMBL" id="CAG6021457.1"/>
    </source>
</evidence>
<feature type="compositionally biased region" description="Polar residues" evidence="1">
    <location>
        <begin position="62"/>
        <end position="72"/>
    </location>
</feature>
<evidence type="ECO:0000256" key="1">
    <source>
        <dbReference type="SAM" id="MobiDB-lite"/>
    </source>
</evidence>
<organism evidence="2 3">
    <name type="scientific">Menidia menidia</name>
    <name type="common">Atlantic silverside</name>
    <dbReference type="NCBI Taxonomy" id="238744"/>
    <lineage>
        <taxon>Eukaryota</taxon>
        <taxon>Metazoa</taxon>
        <taxon>Chordata</taxon>
        <taxon>Craniata</taxon>
        <taxon>Vertebrata</taxon>
        <taxon>Euteleostomi</taxon>
        <taxon>Actinopterygii</taxon>
        <taxon>Neopterygii</taxon>
        <taxon>Teleostei</taxon>
        <taxon>Neoteleostei</taxon>
        <taxon>Acanthomorphata</taxon>
        <taxon>Ovalentaria</taxon>
        <taxon>Atherinomorphae</taxon>
        <taxon>Atheriniformes</taxon>
        <taxon>Atherinopsidae</taxon>
        <taxon>Menidiinae</taxon>
        <taxon>Menidia</taxon>
    </lineage>
</organism>